<dbReference type="EMBL" id="JAFFZE010000015">
    <property type="protein sequence ID" value="MCT2585358.1"/>
    <property type="molecule type" value="Genomic_DNA"/>
</dbReference>
<dbReference type="InterPro" id="IPR037523">
    <property type="entry name" value="VOC_core"/>
</dbReference>
<dbReference type="Gene3D" id="3.30.720.120">
    <property type="match status" value="1"/>
</dbReference>
<dbReference type="Gene3D" id="3.30.720.110">
    <property type="match status" value="1"/>
</dbReference>
<dbReference type="SUPFAM" id="SSF54593">
    <property type="entry name" value="Glyoxalase/Bleomycin resistance protein/Dihydroxybiphenyl dioxygenase"/>
    <property type="match status" value="1"/>
</dbReference>
<dbReference type="InterPro" id="IPR029068">
    <property type="entry name" value="Glyas_Bleomycin-R_OHBP_Dase"/>
</dbReference>
<reference evidence="2 3" key="1">
    <citation type="submission" date="2021-02" db="EMBL/GenBank/DDBJ databases">
        <title>Actinophytocola xerophila sp. nov., isolated from soil of cotton cropping field.</title>
        <authorList>
            <person name="Huang R."/>
            <person name="Chen X."/>
            <person name="Ge X."/>
            <person name="Liu W."/>
        </authorList>
    </citation>
    <scope>NUCLEOTIDE SEQUENCE [LARGE SCALE GENOMIC DNA]</scope>
    <source>
        <strain evidence="2 3">S1-96</strain>
    </source>
</reference>
<comment type="caution">
    <text evidence="2">The sequence shown here is derived from an EMBL/GenBank/DDBJ whole genome shotgun (WGS) entry which is preliminary data.</text>
</comment>
<keyword evidence="3" id="KW-1185">Reference proteome</keyword>
<sequence>MTIYAAIRYQDPDKAITWLCSAFGFVEQAVSREPDGGFQHGELRLGESVVLVSGPGEPGWMGSKPMDPLASSITLYAAVDDPAAHHDRARAAGATIVQEPMRMDYGSTEYSARDPEGNLWSFGTYRP</sequence>
<evidence type="ECO:0000313" key="2">
    <source>
        <dbReference type="EMBL" id="MCT2585358.1"/>
    </source>
</evidence>
<feature type="domain" description="VOC" evidence="1">
    <location>
        <begin position="1"/>
        <end position="125"/>
    </location>
</feature>
<proteinExistence type="predicted"/>
<evidence type="ECO:0000259" key="1">
    <source>
        <dbReference type="PROSITE" id="PS51819"/>
    </source>
</evidence>
<dbReference type="PANTHER" id="PTHR34109:SF1">
    <property type="entry name" value="VOC DOMAIN-CONTAINING PROTEIN"/>
    <property type="match status" value="1"/>
</dbReference>
<dbReference type="InterPro" id="IPR004360">
    <property type="entry name" value="Glyas_Fos-R_dOase_dom"/>
</dbReference>
<protein>
    <submittedName>
        <fullName evidence="2">VOC family protein</fullName>
    </submittedName>
</protein>
<dbReference type="Proteomes" id="UP001156441">
    <property type="component" value="Unassembled WGS sequence"/>
</dbReference>
<accession>A0ABT2JBX0</accession>
<dbReference type="PROSITE" id="PS51819">
    <property type="entry name" value="VOC"/>
    <property type="match status" value="1"/>
</dbReference>
<dbReference type="RefSeq" id="WP_260192907.1">
    <property type="nucleotide sequence ID" value="NZ_JAFFZE010000015.1"/>
</dbReference>
<evidence type="ECO:0000313" key="3">
    <source>
        <dbReference type="Proteomes" id="UP001156441"/>
    </source>
</evidence>
<dbReference type="PANTHER" id="PTHR34109">
    <property type="entry name" value="BNAUNNG04460D PROTEIN-RELATED"/>
    <property type="match status" value="1"/>
</dbReference>
<dbReference type="Pfam" id="PF00903">
    <property type="entry name" value="Glyoxalase"/>
    <property type="match status" value="1"/>
</dbReference>
<organism evidence="2 3">
    <name type="scientific">Actinophytocola gossypii</name>
    <dbReference type="NCBI Taxonomy" id="2812003"/>
    <lineage>
        <taxon>Bacteria</taxon>
        <taxon>Bacillati</taxon>
        <taxon>Actinomycetota</taxon>
        <taxon>Actinomycetes</taxon>
        <taxon>Pseudonocardiales</taxon>
        <taxon>Pseudonocardiaceae</taxon>
    </lineage>
</organism>
<name>A0ABT2JBX0_9PSEU</name>
<gene>
    <name evidence="2" type="ORF">JT362_19755</name>
</gene>